<accession>A0A0K2SUW0</accession>
<proteinExistence type="predicted"/>
<evidence type="ECO:0000313" key="1">
    <source>
        <dbReference type="EMBL" id="CDU26659.1"/>
    </source>
</evidence>
<reference evidence="1" key="1">
    <citation type="submission" date="2014-05" db="EMBL/GenBank/DDBJ databases">
        <authorList>
            <person name="Chronopoulou M."/>
        </authorList>
    </citation>
    <scope>NUCLEOTIDE SEQUENCE</scope>
    <source>
        <strain evidence="1">UTHSC 07-578</strain>
    </source>
</reference>
<organism evidence="1">
    <name type="scientific">Pseudopithomyces diversisporus</name>
    <dbReference type="NCBI Taxonomy" id="1520664"/>
    <lineage>
        <taxon>Eukaryota</taxon>
        <taxon>Fungi</taxon>
        <taxon>Dikarya</taxon>
        <taxon>Ascomycota</taxon>
        <taxon>Pezizomycotina</taxon>
        <taxon>Dothideomycetes</taxon>
        <taxon>Pleosporomycetidae</taxon>
        <taxon>Pleosporales</taxon>
        <taxon>Massarineae</taxon>
        <taxon>Didymosphaeriaceae</taxon>
        <taxon>Pseudopithomyces</taxon>
    </lineage>
</organism>
<protein>
    <submittedName>
        <fullName evidence="1">Second-largest subunit of polymerase II</fullName>
    </submittedName>
</protein>
<name>A0A0K2SUW0_9PLEO</name>
<dbReference type="AlphaFoldDB" id="A0A0K2SUW0"/>
<feature type="non-terminal residue" evidence="1">
    <location>
        <position position="31"/>
    </location>
</feature>
<gene>
    <name evidence="1" type="primary">RPB II</name>
</gene>
<dbReference type="EMBL" id="LK936436">
    <property type="protein sequence ID" value="CDU26659.1"/>
    <property type="molecule type" value="Genomic_DNA"/>
</dbReference>
<reference evidence="1" key="2">
    <citation type="submission" date="2015-07" db="EMBL/GenBank/DDBJ databases">
        <title>MeaNS - Measles Nucleotide Surveillance Program.</title>
        <authorList>
            <person name="Tran T."/>
            <person name="Druce J."/>
        </authorList>
    </citation>
    <scope>NUCLEOTIDE SEQUENCE</scope>
    <source>
        <strain evidence="1">UTHSC 07-578</strain>
    </source>
</reference>
<sequence>FSVFALVLFRSRITTSLLVTRTSRLWATKPW</sequence>
<feature type="non-terminal residue" evidence="1">
    <location>
        <position position="1"/>
    </location>
</feature>